<proteinExistence type="inferred from homology"/>
<dbReference type="Proteomes" id="UP000199516">
    <property type="component" value="Unassembled WGS sequence"/>
</dbReference>
<feature type="domain" description="Leucine-binding protein" evidence="4">
    <location>
        <begin position="50"/>
        <end position="388"/>
    </location>
</feature>
<dbReference type="InterPro" id="IPR028082">
    <property type="entry name" value="Peripla_BP_I"/>
</dbReference>
<comment type="similarity">
    <text evidence="1">Belongs to the leucine-binding protein family.</text>
</comment>
<dbReference type="CDD" id="cd20014">
    <property type="entry name" value="PBP1_RPA0668_benzoate-like"/>
    <property type="match status" value="1"/>
</dbReference>
<evidence type="ECO:0000256" key="2">
    <source>
        <dbReference type="ARBA" id="ARBA00022729"/>
    </source>
</evidence>
<accession>A0A1I2F061</accession>
<dbReference type="EMBL" id="FONT01000008">
    <property type="protein sequence ID" value="SFE98752.1"/>
    <property type="molecule type" value="Genomic_DNA"/>
</dbReference>
<feature type="chain" id="PRO_5039384107" evidence="3">
    <location>
        <begin position="33"/>
        <end position="420"/>
    </location>
</feature>
<evidence type="ECO:0000256" key="1">
    <source>
        <dbReference type="ARBA" id="ARBA00010062"/>
    </source>
</evidence>
<evidence type="ECO:0000313" key="5">
    <source>
        <dbReference type="EMBL" id="SFE98752.1"/>
    </source>
</evidence>
<name>A0A1I2F061_9BACI</name>
<dbReference type="PROSITE" id="PS51257">
    <property type="entry name" value="PROKAR_LIPOPROTEIN"/>
    <property type="match status" value="1"/>
</dbReference>
<dbReference type="PANTHER" id="PTHR30483">
    <property type="entry name" value="LEUCINE-SPECIFIC-BINDING PROTEIN"/>
    <property type="match status" value="1"/>
</dbReference>
<dbReference type="Gene3D" id="3.40.50.2300">
    <property type="match status" value="2"/>
</dbReference>
<keyword evidence="6" id="KW-1185">Reference proteome</keyword>
<gene>
    <name evidence="5" type="ORF">SAMN05192532_10820</name>
</gene>
<evidence type="ECO:0000256" key="3">
    <source>
        <dbReference type="SAM" id="SignalP"/>
    </source>
</evidence>
<protein>
    <submittedName>
        <fullName evidence="5">Branched-chain amino acid transport system substrate-binding protein</fullName>
    </submittedName>
</protein>
<dbReference type="SUPFAM" id="SSF53822">
    <property type="entry name" value="Periplasmic binding protein-like I"/>
    <property type="match status" value="1"/>
</dbReference>
<dbReference type="PANTHER" id="PTHR30483:SF6">
    <property type="entry name" value="PERIPLASMIC BINDING PROTEIN OF ABC TRANSPORTER FOR NATURAL AMINO ACIDS"/>
    <property type="match status" value="1"/>
</dbReference>
<sequence>MKDKTIINIKKTMLTKLSVLFLGLVLVLTACGGNENAETGSETEASGQDPVKLGFTLSLTGNYAFMGEGVKEGIELYFEENDYKIGSRDVELLIEDDGGDPQKALQNYQQLTMNHQVDFFGGGVIGSIAYALTEAVEQDKQVPMINVVGSGNSLSWEDQSDYSWRIGFSSIQYAGTQGEDVAENIGETAVVVASDYVAGHEIATDFVANYEENGGEVLDVMWPASGTSDFSSYLSQIKQTDPEAVFFFFPGADGPRFIQQFKDFGLGEKYGLIDGSSVLNAPSTIESVGEDVVGGQTIAHYYPGLENDLNKQFVKSYEEKYSKTPDAYVVNGYDTGKLIAETIEQAGSTNSDDLVAALNDGISFDSPRGPITLDPDTNHPTQNLYILEGIEENGEVSFELLRTYEEVAMPTENPGYTPQK</sequence>
<dbReference type="STRING" id="930128.SAMN05192532_10820"/>
<dbReference type="Pfam" id="PF13458">
    <property type="entry name" value="Peripla_BP_6"/>
    <property type="match status" value="1"/>
</dbReference>
<dbReference type="RefSeq" id="WP_177194838.1">
    <property type="nucleotide sequence ID" value="NZ_FONT01000008.1"/>
</dbReference>
<reference evidence="5 6" key="1">
    <citation type="submission" date="2016-10" db="EMBL/GenBank/DDBJ databases">
        <authorList>
            <person name="de Groot N.N."/>
        </authorList>
    </citation>
    <scope>NUCLEOTIDE SEQUENCE [LARGE SCALE GENOMIC DNA]</scope>
    <source>
        <strain evidence="5 6">DSM 23995</strain>
    </source>
</reference>
<evidence type="ECO:0000259" key="4">
    <source>
        <dbReference type="Pfam" id="PF13458"/>
    </source>
</evidence>
<organism evidence="5 6">
    <name type="scientific">Alteribacillus iranensis</name>
    <dbReference type="NCBI Taxonomy" id="930128"/>
    <lineage>
        <taxon>Bacteria</taxon>
        <taxon>Bacillati</taxon>
        <taxon>Bacillota</taxon>
        <taxon>Bacilli</taxon>
        <taxon>Bacillales</taxon>
        <taxon>Bacillaceae</taxon>
        <taxon>Alteribacillus</taxon>
    </lineage>
</organism>
<dbReference type="InterPro" id="IPR028081">
    <property type="entry name" value="Leu-bd"/>
</dbReference>
<feature type="signal peptide" evidence="3">
    <location>
        <begin position="1"/>
        <end position="32"/>
    </location>
</feature>
<keyword evidence="2 3" id="KW-0732">Signal</keyword>
<dbReference type="AlphaFoldDB" id="A0A1I2F061"/>
<evidence type="ECO:0000313" key="6">
    <source>
        <dbReference type="Proteomes" id="UP000199516"/>
    </source>
</evidence>
<dbReference type="InterPro" id="IPR051010">
    <property type="entry name" value="BCAA_transport"/>
</dbReference>